<dbReference type="Proteomes" id="UP000176598">
    <property type="component" value="Unassembled WGS sequence"/>
</dbReference>
<evidence type="ECO:0000259" key="1">
    <source>
        <dbReference type="Pfam" id="PF14478"/>
    </source>
</evidence>
<dbReference type="EMBL" id="MGEG01000027">
    <property type="protein sequence ID" value="OGL78829.1"/>
    <property type="molecule type" value="Genomic_DNA"/>
</dbReference>
<dbReference type="AlphaFoldDB" id="A0A1F7UKN0"/>
<name>A0A1F7UKN0_9BACT</name>
<proteinExistence type="predicted"/>
<comment type="caution">
    <text evidence="2">The sequence shown here is derived from an EMBL/GenBank/DDBJ whole genome shotgun (WGS) entry which is preliminary data.</text>
</comment>
<dbReference type="Gene3D" id="2.170.130.30">
    <property type="match status" value="1"/>
</dbReference>
<gene>
    <name evidence="2" type="ORF">A3F28_02590</name>
</gene>
<feature type="domain" description="Transcobalamin-like C-terminal" evidence="1">
    <location>
        <begin position="104"/>
        <end position="179"/>
    </location>
</feature>
<organism evidence="2 3">
    <name type="scientific">Candidatus Uhrbacteria bacterium RIFCSPHIGHO2_12_FULL_57_11</name>
    <dbReference type="NCBI Taxonomy" id="1802398"/>
    <lineage>
        <taxon>Bacteria</taxon>
        <taxon>Candidatus Uhriibacteriota</taxon>
    </lineage>
</organism>
<reference evidence="2 3" key="1">
    <citation type="journal article" date="2016" name="Nat. Commun.">
        <title>Thousands of microbial genomes shed light on interconnected biogeochemical processes in an aquifer system.</title>
        <authorList>
            <person name="Anantharaman K."/>
            <person name="Brown C.T."/>
            <person name="Hug L.A."/>
            <person name="Sharon I."/>
            <person name="Castelle C.J."/>
            <person name="Probst A.J."/>
            <person name="Thomas B.C."/>
            <person name="Singh A."/>
            <person name="Wilkins M.J."/>
            <person name="Karaoz U."/>
            <person name="Brodie E.L."/>
            <person name="Williams K.H."/>
            <person name="Hubbard S.S."/>
            <person name="Banfield J.F."/>
        </authorList>
    </citation>
    <scope>NUCLEOTIDE SEQUENCE [LARGE SCALE GENOMIC DNA]</scope>
</reference>
<evidence type="ECO:0000313" key="3">
    <source>
        <dbReference type="Proteomes" id="UP000176598"/>
    </source>
</evidence>
<dbReference type="Pfam" id="PF14478">
    <property type="entry name" value="DUF4430"/>
    <property type="match status" value="1"/>
</dbReference>
<dbReference type="InterPro" id="IPR027954">
    <property type="entry name" value="Transcobalamin-like_C"/>
</dbReference>
<evidence type="ECO:0000313" key="2">
    <source>
        <dbReference type="EMBL" id="OGL78829.1"/>
    </source>
</evidence>
<accession>A0A1F7UKN0</accession>
<protein>
    <recommendedName>
        <fullName evidence="1">Transcobalamin-like C-terminal domain-containing protein</fullName>
    </recommendedName>
</protein>
<sequence length="183" mass="20035">MRTKLTFSGIILLLAGFLLGMSAAPRILPLSASQPPATVSPESQVPLGSRGVFDTSLDPSRRLEVKKLTSRFASTPSSQVPVSLMLDFGDGTVKSWTDLPYVEGQTLFDLTAKIARENNLALEFDPPGEYGIFLKSIGDKKGGEEGGKWWLWWVDGQAGEVAADQYRLQPGDVAEWKYVNLKM</sequence>